<dbReference type="SUPFAM" id="SSF51445">
    <property type="entry name" value="(Trans)glycosidases"/>
    <property type="match status" value="1"/>
</dbReference>
<keyword evidence="5" id="KW-0732">Signal</keyword>
<evidence type="ECO:0000256" key="4">
    <source>
        <dbReference type="RuleBase" id="RU361168"/>
    </source>
</evidence>
<dbReference type="EC" id="3.2.1.-" evidence="4"/>
<name>A0A7R9MQE3_9ACAR</name>
<dbReference type="CDD" id="cd14792">
    <property type="entry name" value="GH27"/>
    <property type="match status" value="1"/>
</dbReference>
<dbReference type="GO" id="GO:0004557">
    <property type="term" value="F:alpha-galactosidase activity"/>
    <property type="evidence" value="ECO:0007669"/>
    <property type="project" value="TreeGrafter"/>
</dbReference>
<dbReference type="PANTHER" id="PTHR11452">
    <property type="entry name" value="ALPHA-GALACTOSIDASE/ALPHA-N-ACETYLGALACTOSAMINIDASE"/>
    <property type="match status" value="1"/>
</dbReference>
<dbReference type="GO" id="GO:0016139">
    <property type="term" value="P:glycoside catabolic process"/>
    <property type="evidence" value="ECO:0007669"/>
    <property type="project" value="TreeGrafter"/>
</dbReference>
<dbReference type="Pfam" id="PF16499">
    <property type="entry name" value="Melibiase_2"/>
    <property type="match status" value="1"/>
</dbReference>
<dbReference type="PROSITE" id="PS00512">
    <property type="entry name" value="ALPHA_GALACTOSIDASE"/>
    <property type="match status" value="1"/>
</dbReference>
<feature type="non-terminal residue" evidence="6">
    <location>
        <position position="1"/>
    </location>
</feature>
<feature type="chain" id="PRO_5035592850" description="Alpha-galactosidase" evidence="5">
    <location>
        <begin position="20"/>
        <end position="257"/>
    </location>
</feature>
<dbReference type="AlphaFoldDB" id="A0A7R9MQE3"/>
<protein>
    <recommendedName>
        <fullName evidence="4">Alpha-galactosidase</fullName>
        <ecNumber evidence="4">3.2.1.-</ecNumber>
    </recommendedName>
</protein>
<evidence type="ECO:0000256" key="3">
    <source>
        <dbReference type="ARBA" id="ARBA00023295"/>
    </source>
</evidence>
<evidence type="ECO:0000256" key="1">
    <source>
        <dbReference type="ARBA" id="ARBA00009743"/>
    </source>
</evidence>
<comment type="similarity">
    <text evidence="1 4">Belongs to the glycosyl hydrolase 27 family.</text>
</comment>
<dbReference type="GO" id="GO:0009311">
    <property type="term" value="P:oligosaccharide metabolic process"/>
    <property type="evidence" value="ECO:0007669"/>
    <property type="project" value="TreeGrafter"/>
</dbReference>
<keyword evidence="2 4" id="KW-0378">Hydrolase</keyword>
<dbReference type="GO" id="GO:0005737">
    <property type="term" value="C:cytoplasm"/>
    <property type="evidence" value="ECO:0007669"/>
    <property type="project" value="TreeGrafter"/>
</dbReference>
<proteinExistence type="inferred from homology"/>
<reference evidence="6" key="1">
    <citation type="submission" date="2020-11" db="EMBL/GenBank/DDBJ databases">
        <authorList>
            <person name="Tran Van P."/>
        </authorList>
    </citation>
    <scope>NUCLEOTIDE SEQUENCE</scope>
</reference>
<keyword evidence="7" id="KW-1185">Reference proteome</keyword>
<dbReference type="InterPro" id="IPR013785">
    <property type="entry name" value="Aldolase_TIM"/>
</dbReference>
<comment type="subunit">
    <text evidence="4">Homodimer.</text>
</comment>
<sequence>MTFKLLVCFALLAIQCAVGRDDGHVLTPPMGWLSWTRYACETDCKRYPKGCINEDLYKSQADRLAADGYKELGYVYVNIDDCWSEMQRDSKDRLVPHKERFPSGMKGLADYVHSKGLKLGIYGDVGPKTCAGYPAQNGKTDKGDYFDIDAKTFAEWGIDSFKFDGCNEDTKRFDDLFPKMGKALNATGRPMVYICEWPLYQKGANYSAVANTCHVYRNAGDIAQTWQSVESIINFYGDNNAVFSKYSGPGHFFDPGM</sequence>
<evidence type="ECO:0000313" key="6">
    <source>
        <dbReference type="EMBL" id="CAD7663729.1"/>
    </source>
</evidence>
<dbReference type="OrthoDB" id="5795902at2759"/>
<dbReference type="PRINTS" id="PR00740">
    <property type="entry name" value="GLHYDRLASE27"/>
</dbReference>
<evidence type="ECO:0000256" key="5">
    <source>
        <dbReference type="SAM" id="SignalP"/>
    </source>
</evidence>
<dbReference type="InterPro" id="IPR002241">
    <property type="entry name" value="Glyco_hydro_27"/>
</dbReference>
<feature type="signal peptide" evidence="5">
    <location>
        <begin position="1"/>
        <end position="19"/>
    </location>
</feature>
<dbReference type="EMBL" id="CAJPVJ010034171">
    <property type="protein sequence ID" value="CAG2180866.1"/>
    <property type="molecule type" value="Genomic_DNA"/>
</dbReference>
<keyword evidence="3 4" id="KW-0326">Glycosidase</keyword>
<evidence type="ECO:0000256" key="2">
    <source>
        <dbReference type="ARBA" id="ARBA00022801"/>
    </source>
</evidence>
<dbReference type="Proteomes" id="UP000728032">
    <property type="component" value="Unassembled WGS sequence"/>
</dbReference>
<dbReference type="Gene3D" id="3.20.20.70">
    <property type="entry name" value="Aldolase class I"/>
    <property type="match status" value="1"/>
</dbReference>
<gene>
    <name evidence="6" type="ORF">ONB1V03_LOCUS20287</name>
</gene>
<dbReference type="EMBL" id="OC948996">
    <property type="protein sequence ID" value="CAD7663729.1"/>
    <property type="molecule type" value="Genomic_DNA"/>
</dbReference>
<keyword evidence="4" id="KW-1015">Disulfide bond</keyword>
<evidence type="ECO:0000313" key="7">
    <source>
        <dbReference type="Proteomes" id="UP000728032"/>
    </source>
</evidence>
<dbReference type="InterPro" id="IPR017853">
    <property type="entry name" value="GH"/>
</dbReference>
<organism evidence="6">
    <name type="scientific">Oppiella nova</name>
    <dbReference type="NCBI Taxonomy" id="334625"/>
    <lineage>
        <taxon>Eukaryota</taxon>
        <taxon>Metazoa</taxon>
        <taxon>Ecdysozoa</taxon>
        <taxon>Arthropoda</taxon>
        <taxon>Chelicerata</taxon>
        <taxon>Arachnida</taxon>
        <taxon>Acari</taxon>
        <taxon>Acariformes</taxon>
        <taxon>Sarcoptiformes</taxon>
        <taxon>Oribatida</taxon>
        <taxon>Brachypylina</taxon>
        <taxon>Oppioidea</taxon>
        <taxon>Oppiidae</taxon>
        <taxon>Oppiella</taxon>
    </lineage>
</organism>
<dbReference type="PANTHER" id="PTHR11452:SF14">
    <property type="entry name" value="ALPHA-GALACTOSIDASE A"/>
    <property type="match status" value="1"/>
</dbReference>
<accession>A0A7R9MQE3</accession>
<dbReference type="InterPro" id="IPR000111">
    <property type="entry name" value="Glyco_hydro_27/36_CS"/>
</dbReference>